<dbReference type="Gene3D" id="1.10.443.10">
    <property type="entry name" value="Intergrase catalytic core"/>
    <property type="match status" value="1"/>
</dbReference>
<dbReference type="GO" id="GO:0006310">
    <property type="term" value="P:DNA recombination"/>
    <property type="evidence" value="ECO:0007669"/>
    <property type="project" value="UniProtKB-KW"/>
</dbReference>
<gene>
    <name evidence="2" type="ORF">Zmor_021879</name>
</gene>
<sequence>MQNPAHITEKAKEIVLDLLSAKSRQMYEKEYQIFLRWKEEKKIVVVDEDVMLNYLHEKLQEVKPSTLWSKYSMIKAVLSVKENIEINKFSRVIAFLKRNSVGYEPTKSKVLTRQEIDTFLTNADDMEHLLIKVALLFGVCGACRREELHSLKIQDIVQKDEECLIITIPDTKILRESFQ</sequence>
<protein>
    <submittedName>
        <fullName evidence="2">Uncharacterized protein</fullName>
    </submittedName>
</protein>
<comment type="caution">
    <text evidence="2">The sequence shown here is derived from an EMBL/GenBank/DDBJ whole genome shotgun (WGS) entry which is preliminary data.</text>
</comment>
<dbReference type="Proteomes" id="UP001168821">
    <property type="component" value="Unassembled WGS sequence"/>
</dbReference>
<reference evidence="2" key="1">
    <citation type="journal article" date="2023" name="G3 (Bethesda)">
        <title>Whole genome assemblies of Zophobas morio and Tenebrio molitor.</title>
        <authorList>
            <person name="Kaur S."/>
            <person name="Stinson S.A."/>
            <person name="diCenzo G.C."/>
        </authorList>
    </citation>
    <scope>NUCLEOTIDE SEQUENCE</scope>
    <source>
        <strain evidence="2">QUZm001</strain>
    </source>
</reference>
<organism evidence="2 3">
    <name type="scientific">Zophobas morio</name>
    <dbReference type="NCBI Taxonomy" id="2755281"/>
    <lineage>
        <taxon>Eukaryota</taxon>
        <taxon>Metazoa</taxon>
        <taxon>Ecdysozoa</taxon>
        <taxon>Arthropoda</taxon>
        <taxon>Hexapoda</taxon>
        <taxon>Insecta</taxon>
        <taxon>Pterygota</taxon>
        <taxon>Neoptera</taxon>
        <taxon>Endopterygota</taxon>
        <taxon>Coleoptera</taxon>
        <taxon>Polyphaga</taxon>
        <taxon>Cucujiformia</taxon>
        <taxon>Tenebrionidae</taxon>
        <taxon>Zophobas</taxon>
    </lineage>
</organism>
<dbReference type="SUPFAM" id="SSF56349">
    <property type="entry name" value="DNA breaking-rejoining enzymes"/>
    <property type="match status" value="1"/>
</dbReference>
<keyword evidence="1" id="KW-0233">DNA recombination</keyword>
<dbReference type="InterPro" id="IPR013762">
    <property type="entry name" value="Integrase-like_cat_sf"/>
</dbReference>
<dbReference type="GO" id="GO:0015074">
    <property type="term" value="P:DNA integration"/>
    <property type="evidence" value="ECO:0007669"/>
    <property type="project" value="InterPro"/>
</dbReference>
<evidence type="ECO:0000313" key="2">
    <source>
        <dbReference type="EMBL" id="KAJ3650175.1"/>
    </source>
</evidence>
<accession>A0AA38I6D8</accession>
<dbReference type="AlphaFoldDB" id="A0AA38I6D8"/>
<proteinExistence type="predicted"/>
<name>A0AA38I6D8_9CUCU</name>
<evidence type="ECO:0000256" key="1">
    <source>
        <dbReference type="ARBA" id="ARBA00023172"/>
    </source>
</evidence>
<dbReference type="InterPro" id="IPR011010">
    <property type="entry name" value="DNA_brk_join_enz"/>
</dbReference>
<dbReference type="GO" id="GO:0003677">
    <property type="term" value="F:DNA binding"/>
    <property type="evidence" value="ECO:0007669"/>
    <property type="project" value="InterPro"/>
</dbReference>
<keyword evidence="3" id="KW-1185">Reference proteome</keyword>
<evidence type="ECO:0000313" key="3">
    <source>
        <dbReference type="Proteomes" id="UP001168821"/>
    </source>
</evidence>
<dbReference type="EMBL" id="JALNTZ010000006">
    <property type="protein sequence ID" value="KAJ3650175.1"/>
    <property type="molecule type" value="Genomic_DNA"/>
</dbReference>